<dbReference type="EMBL" id="BTSY01000005">
    <property type="protein sequence ID" value="GMT27877.1"/>
    <property type="molecule type" value="Genomic_DNA"/>
</dbReference>
<feature type="region of interest" description="Disordered" evidence="1">
    <location>
        <begin position="66"/>
        <end position="89"/>
    </location>
</feature>
<dbReference type="Proteomes" id="UP001432322">
    <property type="component" value="Unassembled WGS sequence"/>
</dbReference>
<evidence type="ECO:0000256" key="1">
    <source>
        <dbReference type="SAM" id="MobiDB-lite"/>
    </source>
</evidence>
<accession>A0AAV5W7R8</accession>
<comment type="caution">
    <text evidence="2">The sequence shown here is derived from an EMBL/GenBank/DDBJ whole genome shotgun (WGS) entry which is preliminary data.</text>
</comment>
<organism evidence="2 3">
    <name type="scientific">Pristionchus fissidentatus</name>
    <dbReference type="NCBI Taxonomy" id="1538716"/>
    <lineage>
        <taxon>Eukaryota</taxon>
        <taxon>Metazoa</taxon>
        <taxon>Ecdysozoa</taxon>
        <taxon>Nematoda</taxon>
        <taxon>Chromadorea</taxon>
        <taxon>Rhabditida</taxon>
        <taxon>Rhabditina</taxon>
        <taxon>Diplogasteromorpha</taxon>
        <taxon>Diplogasteroidea</taxon>
        <taxon>Neodiplogasteridae</taxon>
        <taxon>Pristionchus</taxon>
    </lineage>
</organism>
<dbReference type="AlphaFoldDB" id="A0AAV5W7R8"/>
<evidence type="ECO:0000313" key="3">
    <source>
        <dbReference type="Proteomes" id="UP001432322"/>
    </source>
</evidence>
<evidence type="ECO:0000313" key="2">
    <source>
        <dbReference type="EMBL" id="GMT27877.1"/>
    </source>
</evidence>
<proteinExistence type="predicted"/>
<gene>
    <name evidence="2" type="ORF">PFISCL1PPCAC_19174</name>
</gene>
<name>A0AAV5W7R8_9BILA</name>
<keyword evidence="3" id="KW-1185">Reference proteome</keyword>
<sequence>DNYILDTHWIEFRQKMLSRAISLISLDVLIDESITKYLLLNLVLNIRERFTARVLIPWNSSQRRMERQLSTTNSTPNSHTRFFSSMDSS</sequence>
<feature type="non-terminal residue" evidence="2">
    <location>
        <position position="1"/>
    </location>
</feature>
<protein>
    <submittedName>
        <fullName evidence="2">Uncharacterized protein</fullName>
    </submittedName>
</protein>
<reference evidence="2" key="1">
    <citation type="submission" date="2023-10" db="EMBL/GenBank/DDBJ databases">
        <title>Genome assembly of Pristionchus species.</title>
        <authorList>
            <person name="Yoshida K."/>
            <person name="Sommer R.J."/>
        </authorList>
    </citation>
    <scope>NUCLEOTIDE SEQUENCE</scope>
    <source>
        <strain evidence="2">RS5133</strain>
    </source>
</reference>